<reference evidence="4" key="1">
    <citation type="submission" date="2017-08" db="EMBL/GenBank/DDBJ databases">
        <authorList>
            <person name="Varghese N."/>
            <person name="Submissions S."/>
        </authorList>
    </citation>
    <scope>NUCLEOTIDE SEQUENCE [LARGE SCALE GENOMIC DNA]</scope>
    <source>
        <strain evidence="4">JC23</strain>
    </source>
</reference>
<evidence type="ECO:0000259" key="2">
    <source>
        <dbReference type="Pfam" id="PF04740"/>
    </source>
</evidence>
<feature type="domain" description="LXG" evidence="2">
    <location>
        <begin position="2"/>
        <end position="69"/>
    </location>
</feature>
<dbReference type="EMBL" id="OBQC01000019">
    <property type="protein sequence ID" value="SOC44189.1"/>
    <property type="molecule type" value="Genomic_DNA"/>
</dbReference>
<name>A0A285UQT8_9BACL</name>
<gene>
    <name evidence="3" type="ORF">SAMN05877842_11942</name>
</gene>
<proteinExistence type="inferred from homology"/>
<keyword evidence="4" id="KW-1185">Reference proteome</keyword>
<sequence length="70" mass="8157">MKVLDTANFHDGLQRNLTMLTRLETEMKTIETAIQGLTQLENSLKGQCGNALRAFYRDCHLPFLQFFYLF</sequence>
<dbReference type="InterPro" id="IPR006829">
    <property type="entry name" value="LXG_dom"/>
</dbReference>
<dbReference type="Proteomes" id="UP000219252">
    <property type="component" value="Unassembled WGS sequence"/>
</dbReference>
<dbReference type="OrthoDB" id="3261089at2"/>
<comment type="similarity">
    <text evidence="1">In the N-terminal section; belongs to the LXG family.</text>
</comment>
<evidence type="ECO:0000313" key="4">
    <source>
        <dbReference type="Proteomes" id="UP000219252"/>
    </source>
</evidence>
<dbReference type="Pfam" id="PF04740">
    <property type="entry name" value="LXG"/>
    <property type="match status" value="1"/>
</dbReference>
<organism evidence="3 4">
    <name type="scientific">Ureibacillus acetophenoni</name>
    <dbReference type="NCBI Taxonomy" id="614649"/>
    <lineage>
        <taxon>Bacteria</taxon>
        <taxon>Bacillati</taxon>
        <taxon>Bacillota</taxon>
        <taxon>Bacilli</taxon>
        <taxon>Bacillales</taxon>
        <taxon>Caryophanaceae</taxon>
        <taxon>Ureibacillus</taxon>
    </lineage>
</organism>
<accession>A0A285UQT8</accession>
<evidence type="ECO:0000313" key="3">
    <source>
        <dbReference type="EMBL" id="SOC44189.1"/>
    </source>
</evidence>
<protein>
    <submittedName>
        <fullName evidence="3">WXG superfamily protein probably secreted by type VII secretion system</fullName>
    </submittedName>
</protein>
<dbReference type="AlphaFoldDB" id="A0A285UQT8"/>
<evidence type="ECO:0000256" key="1">
    <source>
        <dbReference type="ARBA" id="ARBA00034117"/>
    </source>
</evidence>